<dbReference type="InterPro" id="IPR025500">
    <property type="entry name" value="DUF4390"/>
</dbReference>
<name>A0ABU6K1C7_9RHOO</name>
<dbReference type="Pfam" id="PF14334">
    <property type="entry name" value="DUF4390"/>
    <property type="match status" value="1"/>
</dbReference>
<evidence type="ECO:0000313" key="2">
    <source>
        <dbReference type="Proteomes" id="UP001331561"/>
    </source>
</evidence>
<proteinExistence type="predicted"/>
<dbReference type="EMBL" id="JAYXHS010000001">
    <property type="protein sequence ID" value="MEC5385394.1"/>
    <property type="molecule type" value="Genomic_DNA"/>
</dbReference>
<comment type="caution">
    <text evidence="1">The sequence shown here is derived from an EMBL/GenBank/DDBJ whole genome shotgun (WGS) entry which is preliminary data.</text>
</comment>
<gene>
    <name evidence="1" type="ORF">VVD49_06640</name>
</gene>
<sequence length="213" mass="23745">MNTARARACRSPRETAAPLAPHGFAKAILLRLLTCLALLWLPATLHADARSGLSFLYTEIVAIDDHYVVNAAIGGAPQARLEELVQAGVSVPFVAEFVLTRARWYWFDEIIVQRVMDVRLSYHALTRQYRLTVGGLHRSFPSYDQAYAALLSLRNWVVADSDQLPAGQSLNAALRFRIDISQLPKPFQVAALGNRDLDISTNWARWTFLAGAR</sequence>
<accession>A0ABU6K1C7</accession>
<protein>
    <submittedName>
        <fullName evidence="1">DUF4390 domain-containing protein</fullName>
    </submittedName>
</protein>
<keyword evidence="2" id="KW-1185">Reference proteome</keyword>
<evidence type="ECO:0000313" key="1">
    <source>
        <dbReference type="EMBL" id="MEC5385394.1"/>
    </source>
</evidence>
<dbReference type="RefSeq" id="WP_327598351.1">
    <property type="nucleotide sequence ID" value="NZ_JAYXHS010000001.1"/>
</dbReference>
<reference evidence="1 2" key="1">
    <citation type="submission" date="2024-01" db="EMBL/GenBank/DDBJ databases">
        <title>Uliginosibacterium soil sp. nov.</title>
        <authorList>
            <person name="Lv Y."/>
        </authorList>
    </citation>
    <scope>NUCLEOTIDE SEQUENCE [LARGE SCALE GENOMIC DNA]</scope>
    <source>
        <strain evidence="1 2">H3</strain>
    </source>
</reference>
<dbReference type="Proteomes" id="UP001331561">
    <property type="component" value="Unassembled WGS sequence"/>
</dbReference>
<organism evidence="1 2">
    <name type="scientific">Uliginosibacterium silvisoli</name>
    <dbReference type="NCBI Taxonomy" id="3114758"/>
    <lineage>
        <taxon>Bacteria</taxon>
        <taxon>Pseudomonadati</taxon>
        <taxon>Pseudomonadota</taxon>
        <taxon>Betaproteobacteria</taxon>
        <taxon>Rhodocyclales</taxon>
        <taxon>Zoogloeaceae</taxon>
        <taxon>Uliginosibacterium</taxon>
    </lineage>
</organism>